<sequence length="170" mass="18983">MKFNDLLADAYGRIQERVHQVLAGLDADQLVVRPGGDSNSIAWLVWHLTRIQDDHIADVAGTRQYWLAGWSEQFDLPLAEKDHGYGHTSDQVAAVRVESADLLRGYYDDVHAGTLAYLAGLTEDDLDRIVDTRWEPHVKLGVRLVSVMDDCLEHVGQAAYVKGMLDRGEA</sequence>
<evidence type="ECO:0000313" key="3">
    <source>
        <dbReference type="Proteomes" id="UP000829069"/>
    </source>
</evidence>
<keyword evidence="3" id="KW-1185">Reference proteome</keyword>
<accession>A0ABY3W7Z1</accession>
<dbReference type="SUPFAM" id="SSF109854">
    <property type="entry name" value="DinB/YfiT-like putative metalloenzymes"/>
    <property type="match status" value="1"/>
</dbReference>
<evidence type="ECO:0000259" key="1">
    <source>
        <dbReference type="Pfam" id="PF12867"/>
    </source>
</evidence>
<dbReference type="EMBL" id="CP093326">
    <property type="protein sequence ID" value="UNK46440.1"/>
    <property type="molecule type" value="Genomic_DNA"/>
</dbReference>
<evidence type="ECO:0000313" key="2">
    <source>
        <dbReference type="EMBL" id="UNK46440.1"/>
    </source>
</evidence>
<dbReference type="NCBIfam" id="NF047843">
    <property type="entry name" value="MST_Rv0443"/>
    <property type="match status" value="1"/>
</dbReference>
<protein>
    <submittedName>
        <fullName evidence="2">DinB family protein</fullName>
    </submittedName>
</protein>
<name>A0ABY3W7Z1_9MICC</name>
<dbReference type="InterPro" id="IPR024775">
    <property type="entry name" value="DinB-like"/>
</dbReference>
<dbReference type="Pfam" id="PF12867">
    <property type="entry name" value="DinB_2"/>
    <property type="match status" value="1"/>
</dbReference>
<gene>
    <name evidence="2" type="ORF">MNQ99_03460</name>
</gene>
<feature type="domain" description="DinB-like" evidence="1">
    <location>
        <begin position="13"/>
        <end position="136"/>
    </location>
</feature>
<proteinExistence type="predicted"/>
<dbReference type="InterPro" id="IPR034660">
    <property type="entry name" value="DinB/YfiT-like"/>
</dbReference>
<dbReference type="Proteomes" id="UP000829069">
    <property type="component" value="Chromosome"/>
</dbReference>
<dbReference type="Gene3D" id="1.20.120.450">
    <property type="entry name" value="dinb family like domain"/>
    <property type="match status" value="1"/>
</dbReference>
<organism evidence="2 3">
    <name type="scientific">Arthrobacter sulfonylureivorans</name>
    <dbReference type="NCBI Taxonomy" id="2486855"/>
    <lineage>
        <taxon>Bacteria</taxon>
        <taxon>Bacillati</taxon>
        <taxon>Actinomycetota</taxon>
        <taxon>Actinomycetes</taxon>
        <taxon>Micrococcales</taxon>
        <taxon>Micrococcaceae</taxon>
        <taxon>Arthrobacter</taxon>
    </lineage>
</organism>
<dbReference type="RefSeq" id="WP_127515496.1">
    <property type="nucleotide sequence ID" value="NZ_CP093326.1"/>
</dbReference>
<reference evidence="2 3" key="1">
    <citation type="submission" date="2022-03" db="EMBL/GenBank/DDBJ databases">
        <title>Isotopic signatures of nitrous oxide derived from detoxification processes.</title>
        <authorList>
            <person name="Behrendt U."/>
            <person name="Buchen C."/>
            <person name="Well R."/>
            <person name="Ulrich A."/>
            <person name="Rohe L."/>
            <person name="Kolb S."/>
            <person name="Schloter M."/>
            <person name="Horn M.A."/>
            <person name="Augustin J."/>
        </authorList>
    </citation>
    <scope>NUCLEOTIDE SEQUENCE [LARGE SCALE GENOMIC DNA]</scope>
    <source>
        <strain evidence="2 3">S4-C24</strain>
    </source>
</reference>